<evidence type="ECO:0000313" key="5">
    <source>
        <dbReference type="Proteomes" id="UP000244649"/>
    </source>
</evidence>
<evidence type="ECO:0000313" key="4">
    <source>
        <dbReference type="EMBL" id="PVE58765.1"/>
    </source>
</evidence>
<dbReference type="Pfam" id="PF11774">
    <property type="entry name" value="Lsr2"/>
    <property type="match status" value="1"/>
</dbReference>
<protein>
    <recommendedName>
        <fullName evidence="6">Lsr2 family protein</fullName>
    </recommendedName>
</protein>
<feature type="domain" description="Lsr2 DNA-binding" evidence="3">
    <location>
        <begin position="78"/>
        <end position="101"/>
    </location>
</feature>
<evidence type="ECO:0000259" key="2">
    <source>
        <dbReference type="Pfam" id="PF11774"/>
    </source>
</evidence>
<name>A0A2T7VMZ9_MICTE</name>
<dbReference type="Proteomes" id="UP000244649">
    <property type="component" value="Unassembled WGS sequence"/>
</dbReference>
<keyword evidence="1" id="KW-0238">DNA-binding</keyword>
<proteinExistence type="predicted"/>
<dbReference type="Gene3D" id="3.30.60.230">
    <property type="entry name" value="Lsr2, dimerization domain"/>
    <property type="match status" value="1"/>
</dbReference>
<dbReference type="Gene3D" id="4.10.320.10">
    <property type="entry name" value="E3-binding domain"/>
    <property type="match status" value="1"/>
</dbReference>
<dbReference type="InterPro" id="IPR042261">
    <property type="entry name" value="Lsr2-like_dimerization"/>
</dbReference>
<dbReference type="InterPro" id="IPR024412">
    <property type="entry name" value="Lsr2_dim_dom"/>
</dbReference>
<dbReference type="EMBL" id="QDFT01000083">
    <property type="protein sequence ID" value="PVE58765.1"/>
    <property type="molecule type" value="Genomic_DNA"/>
</dbReference>
<dbReference type="AlphaFoldDB" id="A0A2T7VMZ9"/>
<dbReference type="Pfam" id="PF23359">
    <property type="entry name" value="Lsr2_DNA-bd"/>
    <property type="match status" value="1"/>
</dbReference>
<sequence>MATRTYTSITDDIDGSEDASAVTFAFDGTSYSIDLSARNRKKLEDALALFIEHGTRESKRGRGSAKSAQTWNRDELKAWAKENGHQVSDRGRVAQSIVDAFLASK</sequence>
<dbReference type="InterPro" id="IPR036625">
    <property type="entry name" value="E3-bd_dom_sf"/>
</dbReference>
<dbReference type="RefSeq" id="WP_116538648.1">
    <property type="nucleotide sequence ID" value="NZ_QDFT01000083.1"/>
</dbReference>
<feature type="domain" description="Lsr2 dimerization" evidence="2">
    <location>
        <begin position="1"/>
        <end position="57"/>
    </location>
</feature>
<accession>A0A2T7VMZ9</accession>
<gene>
    <name evidence="4" type="ORF">DC432_15755</name>
</gene>
<dbReference type="InterPro" id="IPR055370">
    <property type="entry name" value="Lsr2_DNA-bd"/>
</dbReference>
<evidence type="ECO:0000256" key="1">
    <source>
        <dbReference type="ARBA" id="ARBA00023125"/>
    </source>
</evidence>
<comment type="caution">
    <text evidence="4">The sequence shown here is derived from an EMBL/GenBank/DDBJ whole genome shotgun (WGS) entry which is preliminary data.</text>
</comment>
<organism evidence="4 5">
    <name type="scientific">Microbacterium testaceum</name>
    <name type="common">Aureobacterium testaceum</name>
    <name type="synonym">Brevibacterium testaceum</name>
    <dbReference type="NCBI Taxonomy" id="2033"/>
    <lineage>
        <taxon>Bacteria</taxon>
        <taxon>Bacillati</taxon>
        <taxon>Actinomycetota</taxon>
        <taxon>Actinomycetes</taxon>
        <taxon>Micrococcales</taxon>
        <taxon>Microbacteriaceae</taxon>
        <taxon>Microbacterium</taxon>
    </lineage>
</organism>
<reference evidence="4 5" key="1">
    <citation type="submission" date="2018-04" db="EMBL/GenBank/DDBJ databases">
        <authorList>
            <person name="Go L.Y."/>
            <person name="Mitchell J.A."/>
        </authorList>
    </citation>
    <scope>NUCLEOTIDE SEQUENCE [LARGE SCALE GENOMIC DNA]</scope>
    <source>
        <strain evidence="4 5">TPD7010</strain>
    </source>
</reference>
<dbReference type="GO" id="GO:0016746">
    <property type="term" value="F:acyltransferase activity"/>
    <property type="evidence" value="ECO:0007669"/>
    <property type="project" value="InterPro"/>
</dbReference>
<evidence type="ECO:0000259" key="3">
    <source>
        <dbReference type="Pfam" id="PF23359"/>
    </source>
</evidence>
<dbReference type="GO" id="GO:0003677">
    <property type="term" value="F:DNA binding"/>
    <property type="evidence" value="ECO:0007669"/>
    <property type="project" value="UniProtKB-KW"/>
</dbReference>
<evidence type="ECO:0008006" key="6">
    <source>
        <dbReference type="Google" id="ProtNLM"/>
    </source>
</evidence>